<evidence type="ECO:0000256" key="3">
    <source>
        <dbReference type="ARBA" id="ARBA00022692"/>
    </source>
</evidence>
<evidence type="ECO:0000313" key="13">
    <source>
        <dbReference type="EnsemblMetazoa" id="HelroP188312"/>
    </source>
</evidence>
<dbReference type="Gene3D" id="1.20.1070.10">
    <property type="entry name" value="Rhodopsin 7-helix transmembrane proteins"/>
    <property type="match status" value="1"/>
</dbReference>
<evidence type="ECO:0000313" key="14">
    <source>
        <dbReference type="Proteomes" id="UP000015101"/>
    </source>
</evidence>
<dbReference type="InterPro" id="IPR017452">
    <property type="entry name" value="GPCR_Rhodpsn_7TM"/>
</dbReference>
<feature type="transmembrane region" description="Helical" evidence="10">
    <location>
        <begin position="75"/>
        <end position="96"/>
    </location>
</feature>
<keyword evidence="6 10" id="KW-0472">Membrane</keyword>
<evidence type="ECO:0000256" key="7">
    <source>
        <dbReference type="ARBA" id="ARBA00023170"/>
    </source>
</evidence>
<reference evidence="12 14" key="2">
    <citation type="journal article" date="2013" name="Nature">
        <title>Insights into bilaterian evolution from three spiralian genomes.</title>
        <authorList>
            <person name="Simakov O."/>
            <person name="Marletaz F."/>
            <person name="Cho S.J."/>
            <person name="Edsinger-Gonzales E."/>
            <person name="Havlak P."/>
            <person name="Hellsten U."/>
            <person name="Kuo D.H."/>
            <person name="Larsson T."/>
            <person name="Lv J."/>
            <person name="Arendt D."/>
            <person name="Savage R."/>
            <person name="Osoegawa K."/>
            <person name="de Jong P."/>
            <person name="Grimwood J."/>
            <person name="Chapman J.A."/>
            <person name="Shapiro H."/>
            <person name="Aerts A."/>
            <person name="Otillar R.P."/>
            <person name="Terry A.Y."/>
            <person name="Boore J.L."/>
            <person name="Grigoriev I.V."/>
            <person name="Lindberg D.R."/>
            <person name="Seaver E.C."/>
            <person name="Weisblat D.A."/>
            <person name="Putnam N.H."/>
            <person name="Rokhsar D.S."/>
        </authorList>
    </citation>
    <scope>NUCLEOTIDE SEQUENCE</scope>
</reference>
<dbReference type="HOGENOM" id="CLU_475123_0_0_1"/>
<dbReference type="EMBL" id="AMQM01000597">
    <property type="status" value="NOT_ANNOTATED_CDS"/>
    <property type="molecule type" value="Genomic_DNA"/>
</dbReference>
<dbReference type="InParanoid" id="T1FPV1"/>
<dbReference type="PROSITE" id="PS50262">
    <property type="entry name" value="G_PROTEIN_RECEP_F1_2"/>
    <property type="match status" value="1"/>
</dbReference>
<keyword evidence="5" id="KW-0297">G-protein coupled receptor</keyword>
<evidence type="ECO:0000256" key="1">
    <source>
        <dbReference type="ARBA" id="ARBA00004651"/>
    </source>
</evidence>
<reference evidence="14" key="1">
    <citation type="submission" date="2012-12" db="EMBL/GenBank/DDBJ databases">
        <authorList>
            <person name="Hellsten U."/>
            <person name="Grimwood J."/>
            <person name="Chapman J.A."/>
            <person name="Shapiro H."/>
            <person name="Aerts A."/>
            <person name="Otillar R.P."/>
            <person name="Terry A.Y."/>
            <person name="Boore J.L."/>
            <person name="Simakov O."/>
            <person name="Marletaz F."/>
            <person name="Cho S.-J."/>
            <person name="Edsinger-Gonzales E."/>
            <person name="Havlak P."/>
            <person name="Kuo D.-H."/>
            <person name="Larsson T."/>
            <person name="Lv J."/>
            <person name="Arendt D."/>
            <person name="Savage R."/>
            <person name="Osoegawa K."/>
            <person name="de Jong P."/>
            <person name="Lindberg D.R."/>
            <person name="Seaver E.C."/>
            <person name="Weisblat D.A."/>
            <person name="Putnam N.H."/>
            <person name="Grigoriev I.V."/>
            <person name="Rokhsar D.S."/>
        </authorList>
    </citation>
    <scope>NUCLEOTIDE SEQUENCE</scope>
</reference>
<feature type="compositionally biased region" description="Polar residues" evidence="9">
    <location>
        <begin position="504"/>
        <end position="519"/>
    </location>
</feature>
<evidence type="ECO:0000256" key="4">
    <source>
        <dbReference type="ARBA" id="ARBA00022989"/>
    </source>
</evidence>
<evidence type="ECO:0000256" key="6">
    <source>
        <dbReference type="ARBA" id="ARBA00023136"/>
    </source>
</evidence>
<comment type="subcellular location">
    <subcellularLocation>
        <location evidence="1">Cell membrane</location>
        <topology evidence="1">Multi-pass membrane protein</topology>
    </subcellularLocation>
</comment>
<keyword evidence="2" id="KW-1003">Cell membrane</keyword>
<feature type="transmembrane region" description="Helical" evidence="10">
    <location>
        <begin position="336"/>
        <end position="361"/>
    </location>
</feature>
<reference evidence="13" key="3">
    <citation type="submission" date="2015-06" db="UniProtKB">
        <authorList>
            <consortium name="EnsemblMetazoa"/>
        </authorList>
    </citation>
    <scope>IDENTIFICATION</scope>
</reference>
<dbReference type="GO" id="GO:0007186">
    <property type="term" value="P:G protein-coupled receptor signaling pathway"/>
    <property type="evidence" value="ECO:0000318"/>
    <property type="project" value="GO_Central"/>
</dbReference>
<dbReference type="PANTHER" id="PTHR24228:SF59">
    <property type="entry name" value="NEUROPEPTIDE RECEPTOR 15"/>
    <property type="match status" value="1"/>
</dbReference>
<feature type="transmembrane region" description="Helical" evidence="10">
    <location>
        <begin position="143"/>
        <end position="167"/>
    </location>
</feature>
<accession>T1FPV1</accession>
<dbReference type="EnsemblMetazoa" id="HelroT188312">
    <property type="protein sequence ID" value="HelroP188312"/>
    <property type="gene ID" value="HelroG188312"/>
</dbReference>
<evidence type="ECO:0000256" key="2">
    <source>
        <dbReference type="ARBA" id="ARBA00022475"/>
    </source>
</evidence>
<keyword evidence="3 10" id="KW-0812">Transmembrane</keyword>
<dbReference type="GO" id="GO:0005886">
    <property type="term" value="C:plasma membrane"/>
    <property type="evidence" value="ECO:0007669"/>
    <property type="project" value="UniProtKB-SubCell"/>
</dbReference>
<keyword evidence="14" id="KW-1185">Reference proteome</keyword>
<dbReference type="GO" id="GO:0004930">
    <property type="term" value="F:G protein-coupled receptor activity"/>
    <property type="evidence" value="ECO:0007669"/>
    <property type="project" value="UniProtKB-KW"/>
</dbReference>
<keyword evidence="8" id="KW-0807">Transducer</keyword>
<feature type="region of interest" description="Disordered" evidence="9">
    <location>
        <begin position="503"/>
        <end position="542"/>
    </location>
</feature>
<keyword evidence="4 10" id="KW-1133">Transmembrane helix</keyword>
<dbReference type="RefSeq" id="XP_009015643.1">
    <property type="nucleotide sequence ID" value="XM_009017395.1"/>
</dbReference>
<dbReference type="CTD" id="20210848"/>
<keyword evidence="7" id="KW-0675">Receptor</keyword>
<feature type="transmembrane region" description="Helical" evidence="10">
    <location>
        <begin position="38"/>
        <end position="63"/>
    </location>
</feature>
<feature type="domain" description="G-protein coupled receptors family 1 profile" evidence="11">
    <location>
        <begin position="54"/>
        <end position="469"/>
    </location>
</feature>
<evidence type="ECO:0000256" key="5">
    <source>
        <dbReference type="ARBA" id="ARBA00023040"/>
    </source>
</evidence>
<gene>
    <name evidence="13" type="primary">20210848</name>
    <name evidence="12" type="ORF">HELRODRAFT_188312</name>
</gene>
<dbReference type="OrthoDB" id="9445642at2759"/>
<dbReference type="GeneID" id="20210848"/>
<dbReference type="InterPro" id="IPR000276">
    <property type="entry name" value="GPCR_Rhodpsn"/>
</dbReference>
<dbReference type="PRINTS" id="PR00237">
    <property type="entry name" value="GPCRRHODOPSN"/>
</dbReference>
<dbReference type="EMBL" id="KB096324">
    <property type="protein sequence ID" value="ESO06275.1"/>
    <property type="molecule type" value="Genomic_DNA"/>
</dbReference>
<dbReference type="KEGG" id="hro:HELRODRAFT_188312"/>
<evidence type="ECO:0000313" key="12">
    <source>
        <dbReference type="EMBL" id="ESO06275.1"/>
    </source>
</evidence>
<evidence type="ECO:0000256" key="9">
    <source>
        <dbReference type="SAM" id="MobiDB-lite"/>
    </source>
</evidence>
<protein>
    <recommendedName>
        <fullName evidence="11">G-protein coupled receptors family 1 profile domain-containing protein</fullName>
    </recommendedName>
</protein>
<dbReference type="SUPFAM" id="SSF81321">
    <property type="entry name" value="Family A G protein-coupled receptor-like"/>
    <property type="match status" value="1"/>
</dbReference>
<dbReference type="Proteomes" id="UP000015101">
    <property type="component" value="Unassembled WGS sequence"/>
</dbReference>
<sequence length="574" mass="65197">MNYPKYFDSTALPYNATPFNDTNHFWFGRHKGNAEQNAWVFLSTILLSLTSLLGNSLTLIAFLSWRQLRTGQNILLCNVAFADIIFTICSFIPAIITHNHVPGEEANESINPVSILKENINNKNSVINNLDGHHQNEVMCRGIHYLLSVTLYVAIYSPVAACVFRFFAETLRNGLRCARNRRRKNKTRYSLAQQPQHSYQQNNNGYINNNIADNNYTDNILTVCNSIISCAVIWSAFFLSNINLLQNLTTNPNNLMSSTSIIGLHQSFICNDIYMASIQQHHLQKEINLPSMVYQQHLSQQQILLQEQQHRYRQMQILNEQHDVLTMNTSTRLRTLWLIFLICAFLVPLAIISILSGVLLFRLHCRPPPTRNPLADVIPRDTVTSYSTSGAAALSEYAATMTSQRDNIILIMAVSVSRSLCWLPVQICLLLDVFGPNSENNRWSSFHMNVELLGTSFALLGCSLDPIIYYFTSADFRRSLLRTSRRLCRRDKGPKHLALERLSQARNQRNQNERSSINNGDIGGVYERCGSGSSKRPTDNFDPKYNSLLKNSEAEANETILSIISDSSNRINYT</sequence>
<organism evidence="13 14">
    <name type="scientific">Helobdella robusta</name>
    <name type="common">Californian leech</name>
    <dbReference type="NCBI Taxonomy" id="6412"/>
    <lineage>
        <taxon>Eukaryota</taxon>
        <taxon>Metazoa</taxon>
        <taxon>Spiralia</taxon>
        <taxon>Lophotrochozoa</taxon>
        <taxon>Annelida</taxon>
        <taxon>Clitellata</taxon>
        <taxon>Hirudinea</taxon>
        <taxon>Rhynchobdellida</taxon>
        <taxon>Glossiphoniidae</taxon>
        <taxon>Helobdella</taxon>
    </lineage>
</organism>
<evidence type="ECO:0000259" key="11">
    <source>
        <dbReference type="PROSITE" id="PS50262"/>
    </source>
</evidence>
<dbReference type="Pfam" id="PF00001">
    <property type="entry name" value="7tm_1"/>
    <property type="match status" value="1"/>
</dbReference>
<proteinExistence type="predicted"/>
<dbReference type="PANTHER" id="PTHR24228">
    <property type="entry name" value="B2 BRADYKININ RECEPTOR/ANGIOTENSIN II RECEPTOR"/>
    <property type="match status" value="1"/>
</dbReference>
<name>T1FPV1_HELRO</name>
<evidence type="ECO:0000256" key="8">
    <source>
        <dbReference type="ARBA" id="ARBA00023224"/>
    </source>
</evidence>
<dbReference type="AlphaFoldDB" id="T1FPV1"/>
<evidence type="ECO:0000256" key="10">
    <source>
        <dbReference type="SAM" id="Phobius"/>
    </source>
</evidence>